<dbReference type="Gene3D" id="1.10.10.10">
    <property type="entry name" value="Winged helix-like DNA-binding domain superfamily/Winged helix DNA-binding domain"/>
    <property type="match status" value="1"/>
</dbReference>
<keyword evidence="1" id="KW-0805">Transcription regulation</keyword>
<dbReference type="PANTHER" id="PTHR43537">
    <property type="entry name" value="TRANSCRIPTIONAL REGULATOR, GNTR FAMILY"/>
    <property type="match status" value="1"/>
</dbReference>
<dbReference type="Pfam" id="PF00392">
    <property type="entry name" value="GntR"/>
    <property type="match status" value="1"/>
</dbReference>
<dbReference type="SMART" id="SM00345">
    <property type="entry name" value="HTH_GNTR"/>
    <property type="match status" value="1"/>
</dbReference>
<keyword evidence="3" id="KW-0804">Transcription</keyword>
<evidence type="ECO:0000256" key="3">
    <source>
        <dbReference type="ARBA" id="ARBA00023163"/>
    </source>
</evidence>
<name>A0A7W9CJH3_9CAUL</name>
<evidence type="ECO:0000259" key="4">
    <source>
        <dbReference type="PROSITE" id="PS50949"/>
    </source>
</evidence>
<accession>A0A7W9CJH3</accession>
<proteinExistence type="predicted"/>
<dbReference type="Proteomes" id="UP000545037">
    <property type="component" value="Unassembled WGS sequence"/>
</dbReference>
<dbReference type="InterPro" id="IPR036388">
    <property type="entry name" value="WH-like_DNA-bd_sf"/>
</dbReference>
<organism evidence="5 6">
    <name type="scientific">Brevundimonas variabilis</name>
    <dbReference type="NCBI Taxonomy" id="74312"/>
    <lineage>
        <taxon>Bacteria</taxon>
        <taxon>Pseudomonadati</taxon>
        <taxon>Pseudomonadota</taxon>
        <taxon>Alphaproteobacteria</taxon>
        <taxon>Caulobacterales</taxon>
        <taxon>Caulobacteraceae</taxon>
        <taxon>Brevundimonas</taxon>
    </lineage>
</organism>
<dbReference type="SUPFAM" id="SSF48008">
    <property type="entry name" value="GntR ligand-binding domain-like"/>
    <property type="match status" value="1"/>
</dbReference>
<protein>
    <submittedName>
        <fullName evidence="5">DNA-binding GntR family transcriptional regulator</fullName>
    </submittedName>
</protein>
<keyword evidence="2 5" id="KW-0238">DNA-binding</keyword>
<reference evidence="5 6" key="1">
    <citation type="submission" date="2020-08" db="EMBL/GenBank/DDBJ databases">
        <title>Genomic Encyclopedia of Type Strains, Phase IV (KMG-IV): sequencing the most valuable type-strain genomes for metagenomic binning, comparative biology and taxonomic classification.</title>
        <authorList>
            <person name="Goeker M."/>
        </authorList>
    </citation>
    <scope>NUCLEOTIDE SEQUENCE [LARGE SCALE GENOMIC DNA]</scope>
    <source>
        <strain evidence="5 6">DSM 4737</strain>
    </source>
</reference>
<dbReference type="SUPFAM" id="SSF46785">
    <property type="entry name" value="Winged helix' DNA-binding domain"/>
    <property type="match status" value="1"/>
</dbReference>
<dbReference type="Pfam" id="PF07729">
    <property type="entry name" value="FCD"/>
    <property type="match status" value="1"/>
</dbReference>
<dbReference type="InterPro" id="IPR011711">
    <property type="entry name" value="GntR_C"/>
</dbReference>
<dbReference type="InterPro" id="IPR036390">
    <property type="entry name" value="WH_DNA-bd_sf"/>
</dbReference>
<sequence>MTRISSARRIAMDIVGKIQTGEIRPGERLREQSLAAEYEVSRGPIREALHSLAAEYWVTLDPGKGARVTQSPADLDGDFVFIALRLSGLASRFAAVRATPEERDEIERLAREIADASMDAAMTPEAFSRLTWGLGGYILTVARSRSLEEQIRPLMRGGLVQMARHGVLTPPRRRAVARHWIDVALAIRARDGDRAETAHVALMQSSVKAADRASLHADLWQVDE</sequence>
<dbReference type="InterPro" id="IPR008920">
    <property type="entry name" value="TF_FadR/GntR_C"/>
</dbReference>
<dbReference type="PROSITE" id="PS50949">
    <property type="entry name" value="HTH_GNTR"/>
    <property type="match status" value="1"/>
</dbReference>
<dbReference type="EMBL" id="JACHOR010000003">
    <property type="protein sequence ID" value="MBB5746601.1"/>
    <property type="molecule type" value="Genomic_DNA"/>
</dbReference>
<feature type="domain" description="HTH gntR-type" evidence="4">
    <location>
        <begin position="4"/>
        <end position="71"/>
    </location>
</feature>
<gene>
    <name evidence="5" type="ORF">GGR13_002205</name>
</gene>
<dbReference type="GO" id="GO:0003677">
    <property type="term" value="F:DNA binding"/>
    <property type="evidence" value="ECO:0007669"/>
    <property type="project" value="UniProtKB-KW"/>
</dbReference>
<evidence type="ECO:0000313" key="5">
    <source>
        <dbReference type="EMBL" id="MBB5746601.1"/>
    </source>
</evidence>
<dbReference type="Gene3D" id="1.20.120.530">
    <property type="entry name" value="GntR ligand-binding domain-like"/>
    <property type="match status" value="1"/>
</dbReference>
<dbReference type="InterPro" id="IPR000524">
    <property type="entry name" value="Tscrpt_reg_HTH_GntR"/>
</dbReference>
<dbReference type="SMART" id="SM00895">
    <property type="entry name" value="FCD"/>
    <property type="match status" value="1"/>
</dbReference>
<dbReference type="CDD" id="cd07377">
    <property type="entry name" value="WHTH_GntR"/>
    <property type="match status" value="1"/>
</dbReference>
<keyword evidence="6" id="KW-1185">Reference proteome</keyword>
<dbReference type="PANTHER" id="PTHR43537:SF49">
    <property type="entry name" value="TRANSCRIPTIONAL REGULATORY PROTEIN"/>
    <property type="match status" value="1"/>
</dbReference>
<dbReference type="AlphaFoldDB" id="A0A7W9CJH3"/>
<comment type="caution">
    <text evidence="5">The sequence shown here is derived from an EMBL/GenBank/DDBJ whole genome shotgun (WGS) entry which is preliminary data.</text>
</comment>
<evidence type="ECO:0000256" key="2">
    <source>
        <dbReference type="ARBA" id="ARBA00023125"/>
    </source>
</evidence>
<evidence type="ECO:0000313" key="6">
    <source>
        <dbReference type="Proteomes" id="UP000545037"/>
    </source>
</evidence>
<dbReference type="RefSeq" id="WP_183213550.1">
    <property type="nucleotide sequence ID" value="NZ_JACHOR010000003.1"/>
</dbReference>
<evidence type="ECO:0000256" key="1">
    <source>
        <dbReference type="ARBA" id="ARBA00023015"/>
    </source>
</evidence>
<dbReference type="GO" id="GO:0003700">
    <property type="term" value="F:DNA-binding transcription factor activity"/>
    <property type="evidence" value="ECO:0007669"/>
    <property type="project" value="InterPro"/>
</dbReference>